<dbReference type="InterPro" id="IPR000209">
    <property type="entry name" value="Peptidase_S8/S53_dom"/>
</dbReference>
<protein>
    <recommendedName>
        <fullName evidence="18">Peptidase S8</fullName>
    </recommendedName>
</protein>
<evidence type="ECO:0000313" key="17">
    <source>
        <dbReference type="Proteomes" id="UP000078368"/>
    </source>
</evidence>
<dbReference type="PRINTS" id="PR00723">
    <property type="entry name" value="SUBTILISIN"/>
</dbReference>
<dbReference type="InterPro" id="IPR050131">
    <property type="entry name" value="Peptidase_S8_subtilisin-like"/>
</dbReference>
<dbReference type="PROSITE" id="PS00138">
    <property type="entry name" value="SUBTILASE_SER"/>
    <property type="match status" value="1"/>
</dbReference>
<feature type="compositionally biased region" description="Polar residues" evidence="11">
    <location>
        <begin position="988"/>
        <end position="1003"/>
    </location>
</feature>
<sequence length="1201" mass="125948">MKYSHWRGRSLAFFSAIGIAIGVVSSPIHADPPKTPPTPLDPNGLQKKAESTPGFTGKWFVQLASKPTISGGSPQAISSQQKTFSSDVSSRVQVTEKHSRLWNGVVVKTDKAGLEEVVKASNVKAVFPVLSVAMPKNQKSKVLPQVRRAGAMTGVPYAHKELGLTGKGMKIGIIDTGIDIDHPAFGGSGVPGSATFPTSKVVAGYDFVGDRYNSDINSDAYDPNAVPDSVPNDCHGHGTHVAGIAAGNDPTSNFRGVAPNALLGAYRVFGCDGSTDTGVMLTAMERASRDGMNVVNMSIGAPYVTWPEYPTAVAADALVNSGVVVTVSQGNEGDNGAFSGSAPAVSPKAIAVGSVDNNGLLLSTFTTADGASYTYMPVDGAAVPPTTGSAQLAAYPDGQKTGAVDLPGKPFEGKVALVARGDSTFAEKAAAAQADGAVGLLIYNNEDGVVRASIHPTTDLPVGTITKEQGEKLEGLVAKSAGNSPVITWTDKQEPIVDPDTATMVSTFSAWGMTADLKLKPDVLAPGGEITSAYPLDKQTAKKGYAELSGTSMAAPHTAGAAALVLESNPSASPDAVKAVLQNTADPVLLSYPIQRGFPSQARIQEPVQHQGAGLIDIPAAVSQANSYAAPGKEKRVSTVTPSKISLGDTDSNNPTDLTITNHSNKEKTYTLGSNLNAAGTYGPNTLLQYAPGLNTKVTFSADKVTVPAHSTRTVKATVTPPSSYSSYATGTAVETKLPYITMYGGYITLKDDAGRIQRIPFAGLNGDYESREAISSKWTYGDLYDSQTLSFVGRKPEDKYNVSPSLVRVSSCPNGRVVASDCADDNAQYTEVTEKDHVYSMKGYDVPRVRLHVETPVKNMKIYVNAVGPDGKKQGQSVPVHQVYDNDGVGADKSFQTFSWDGRIKKGGKLQMADDGRYVMSVLVTKGTGHPQNSKDASERYETPPFVVRSLTDANPTPTASPTESPKPTPTDSPKPSPSPTADPGGSTVTTYTDWTADSAQPATPIGKGTPYAGDFTGKGKDGFITRQGMTFTTEGKSFTYGRADDAVLTGDFDGDGKDSVAVVRGNRIYIKNTLTGGDADADFTYGREGDTFLAGDFDGDGKDSVAVVRGNHIYIKNTLTGGDADADFTYGRKGDAYLVGDWNGDGKDTFAIRRANVYHLRNSLSGGNADATHTFAQPDTAVLTGNWTGSGKHTPATHP</sequence>
<feature type="signal peptide" evidence="12">
    <location>
        <begin position="1"/>
        <end position="30"/>
    </location>
</feature>
<keyword evidence="7 9" id="KW-0720">Serine protease</keyword>
<proteinExistence type="inferred from homology"/>
<feature type="domain" description="C5a peptidase/Subtilisin-like protease SBT2-like Fn3-like" evidence="15">
    <location>
        <begin position="645"/>
        <end position="762"/>
    </location>
</feature>
<dbReference type="SUPFAM" id="SSF52025">
    <property type="entry name" value="PA domain"/>
    <property type="match status" value="1"/>
</dbReference>
<evidence type="ECO:0000256" key="5">
    <source>
        <dbReference type="ARBA" id="ARBA00022729"/>
    </source>
</evidence>
<keyword evidence="6 9" id="KW-0378">Hydrolase</keyword>
<dbReference type="GO" id="GO:0004252">
    <property type="term" value="F:serine-type endopeptidase activity"/>
    <property type="evidence" value="ECO:0007669"/>
    <property type="project" value="UniProtKB-UniRule"/>
</dbReference>
<dbReference type="STRING" id="1823756.A4H34_07665"/>
<keyword evidence="4 9" id="KW-0645">Protease</keyword>
<dbReference type="PROSITE" id="PS00136">
    <property type="entry name" value="SUBTILASE_ASP"/>
    <property type="match status" value="1"/>
</dbReference>
<dbReference type="Gene3D" id="3.50.30.30">
    <property type="match status" value="1"/>
</dbReference>
<evidence type="ECO:0000313" key="16">
    <source>
        <dbReference type="EMBL" id="OAP86970.1"/>
    </source>
</evidence>
<dbReference type="InterPro" id="IPR046450">
    <property type="entry name" value="PA_dom_sf"/>
</dbReference>
<dbReference type="InterPro" id="IPR023828">
    <property type="entry name" value="Peptidase_S8_Ser-AS"/>
</dbReference>
<evidence type="ECO:0000256" key="7">
    <source>
        <dbReference type="ARBA" id="ARBA00022825"/>
    </source>
</evidence>
<evidence type="ECO:0000256" key="4">
    <source>
        <dbReference type="ARBA" id="ARBA00022670"/>
    </source>
</evidence>
<dbReference type="InterPro" id="IPR003137">
    <property type="entry name" value="PA_domain"/>
</dbReference>
<keyword evidence="2" id="KW-0134">Cell wall</keyword>
<feature type="region of interest" description="Disordered" evidence="11">
    <location>
        <begin position="633"/>
        <end position="656"/>
    </location>
</feature>
<dbReference type="PANTHER" id="PTHR43806:SF11">
    <property type="entry name" value="CEREVISIN-RELATED"/>
    <property type="match status" value="1"/>
</dbReference>
<evidence type="ECO:0000256" key="3">
    <source>
        <dbReference type="ARBA" id="ARBA00022525"/>
    </source>
</evidence>
<feature type="region of interest" description="Disordered" evidence="11">
    <location>
        <begin position="948"/>
        <end position="1015"/>
    </location>
</feature>
<dbReference type="Gene3D" id="2.60.40.1710">
    <property type="entry name" value="Subtilisin-like superfamily"/>
    <property type="match status" value="1"/>
</dbReference>
<dbReference type="InterPro" id="IPR028994">
    <property type="entry name" value="Integrin_alpha_N"/>
</dbReference>
<feature type="active site" description="Charge relay system" evidence="8 9">
    <location>
        <position position="175"/>
    </location>
</feature>
<comment type="similarity">
    <text evidence="1 9 10">Belongs to the peptidase S8 family.</text>
</comment>
<gene>
    <name evidence="16" type="ORF">A4H34_07665</name>
</gene>
<dbReference type="RefSeq" id="WP_064231582.1">
    <property type="nucleotide sequence ID" value="NZ_LVZK01000001.1"/>
</dbReference>
<dbReference type="PROSITE" id="PS00137">
    <property type="entry name" value="SUBTILASE_HIS"/>
    <property type="match status" value="1"/>
</dbReference>
<feature type="compositionally biased region" description="Polar residues" evidence="11">
    <location>
        <begin position="638"/>
        <end position="656"/>
    </location>
</feature>
<evidence type="ECO:0000256" key="12">
    <source>
        <dbReference type="SAM" id="SignalP"/>
    </source>
</evidence>
<accession>A0A179B6C5</accession>
<dbReference type="SUPFAM" id="SSF52743">
    <property type="entry name" value="Subtilisin-like"/>
    <property type="match status" value="1"/>
</dbReference>
<dbReference type="InterPro" id="IPR022398">
    <property type="entry name" value="Peptidase_S8_His-AS"/>
</dbReference>
<feature type="active site" description="Charge relay system" evidence="8 9">
    <location>
        <position position="552"/>
    </location>
</feature>
<keyword evidence="17" id="KW-1185">Reference proteome</keyword>
<evidence type="ECO:0000256" key="8">
    <source>
        <dbReference type="PIRSR" id="PIRSR615500-1"/>
    </source>
</evidence>
<dbReference type="InterPro" id="IPR015500">
    <property type="entry name" value="Peptidase_S8_subtilisin-rel"/>
</dbReference>
<dbReference type="Pfam" id="PF06280">
    <property type="entry name" value="fn3_5"/>
    <property type="match status" value="1"/>
</dbReference>
<name>A0A179B6C5_9ACTO</name>
<evidence type="ECO:0000256" key="11">
    <source>
        <dbReference type="SAM" id="MobiDB-lite"/>
    </source>
</evidence>
<comment type="caution">
    <text evidence="16">The sequence shown here is derived from an EMBL/GenBank/DDBJ whole genome shotgun (WGS) entry which is preliminary data.</text>
</comment>
<evidence type="ECO:0000259" key="13">
    <source>
        <dbReference type="Pfam" id="PF00082"/>
    </source>
</evidence>
<evidence type="ECO:0000256" key="10">
    <source>
        <dbReference type="RuleBase" id="RU003355"/>
    </source>
</evidence>
<evidence type="ECO:0000256" key="9">
    <source>
        <dbReference type="PROSITE-ProRule" id="PRU01240"/>
    </source>
</evidence>
<dbReference type="Gene3D" id="3.40.50.200">
    <property type="entry name" value="Peptidase S8/S53 domain"/>
    <property type="match status" value="1"/>
</dbReference>
<dbReference type="SUPFAM" id="SSF69318">
    <property type="entry name" value="Integrin alpha N-terminal domain"/>
    <property type="match status" value="1"/>
</dbReference>
<dbReference type="Pfam" id="PF02225">
    <property type="entry name" value="PA"/>
    <property type="match status" value="1"/>
</dbReference>
<feature type="region of interest" description="Disordered" evidence="11">
    <location>
        <begin position="30"/>
        <end position="50"/>
    </location>
</feature>
<dbReference type="GO" id="GO:0006508">
    <property type="term" value="P:proteolysis"/>
    <property type="evidence" value="ECO:0007669"/>
    <property type="project" value="UniProtKB-KW"/>
</dbReference>
<feature type="domain" description="Peptidase S8/S53" evidence="13">
    <location>
        <begin position="166"/>
        <end position="600"/>
    </location>
</feature>
<evidence type="ECO:0000256" key="2">
    <source>
        <dbReference type="ARBA" id="ARBA00022512"/>
    </source>
</evidence>
<dbReference type="PANTHER" id="PTHR43806">
    <property type="entry name" value="PEPTIDASE S8"/>
    <property type="match status" value="1"/>
</dbReference>
<reference evidence="16 17" key="1">
    <citation type="submission" date="2016-04" db="EMBL/GenBank/DDBJ databases">
        <title>Peptidophaga gingivicola gen. nov., sp. nov., isolated from human subgingival plaque.</title>
        <authorList>
            <person name="Beall C.J."/>
            <person name="Mokrzan E.M."/>
            <person name="Griffen A.L."/>
            <person name="Leys E.J."/>
        </authorList>
    </citation>
    <scope>NUCLEOTIDE SEQUENCE [LARGE SCALE GENOMIC DNA]</scope>
    <source>
        <strain evidence="16 17">BA112</strain>
    </source>
</reference>
<evidence type="ECO:0000259" key="15">
    <source>
        <dbReference type="Pfam" id="PF06280"/>
    </source>
</evidence>
<keyword evidence="3" id="KW-0964">Secreted</keyword>
<dbReference type="PROSITE" id="PS51892">
    <property type="entry name" value="SUBTILASE"/>
    <property type="match status" value="1"/>
</dbReference>
<evidence type="ECO:0000259" key="14">
    <source>
        <dbReference type="Pfam" id="PF02225"/>
    </source>
</evidence>
<dbReference type="OrthoDB" id="614750at2"/>
<dbReference type="AlphaFoldDB" id="A0A179B6C5"/>
<feature type="active site" description="Charge relay system" evidence="8 9">
    <location>
        <position position="237"/>
    </location>
</feature>
<evidence type="ECO:0008006" key="18">
    <source>
        <dbReference type="Google" id="ProtNLM"/>
    </source>
</evidence>
<keyword evidence="5 12" id="KW-0732">Signal</keyword>
<dbReference type="InterPro" id="IPR036852">
    <property type="entry name" value="Peptidase_S8/S53_dom_sf"/>
</dbReference>
<feature type="compositionally biased region" description="Pro residues" evidence="11">
    <location>
        <begin position="966"/>
        <end position="982"/>
    </location>
</feature>
<dbReference type="InterPro" id="IPR023827">
    <property type="entry name" value="Peptidase_S8_Asp-AS"/>
</dbReference>
<feature type="chain" id="PRO_5008099023" description="Peptidase S8" evidence="12">
    <location>
        <begin position="31"/>
        <end position="1201"/>
    </location>
</feature>
<dbReference type="Pfam" id="PF00082">
    <property type="entry name" value="Peptidase_S8"/>
    <property type="match status" value="1"/>
</dbReference>
<organism evidence="16 17">
    <name type="scientific">Peptidiphaga gingivicola</name>
    <dbReference type="NCBI Taxonomy" id="2741497"/>
    <lineage>
        <taxon>Bacteria</taxon>
        <taxon>Bacillati</taxon>
        <taxon>Actinomycetota</taxon>
        <taxon>Actinomycetes</taxon>
        <taxon>Actinomycetales</taxon>
        <taxon>Actinomycetaceae</taxon>
        <taxon>Peptidiphaga</taxon>
    </lineage>
</organism>
<feature type="domain" description="PA" evidence="14">
    <location>
        <begin position="403"/>
        <end position="473"/>
    </location>
</feature>
<dbReference type="EMBL" id="LVZK01000001">
    <property type="protein sequence ID" value="OAP86970.1"/>
    <property type="molecule type" value="Genomic_DNA"/>
</dbReference>
<dbReference type="Proteomes" id="UP000078368">
    <property type="component" value="Unassembled WGS sequence"/>
</dbReference>
<evidence type="ECO:0000256" key="6">
    <source>
        <dbReference type="ARBA" id="ARBA00022801"/>
    </source>
</evidence>
<evidence type="ECO:0000256" key="1">
    <source>
        <dbReference type="ARBA" id="ARBA00011073"/>
    </source>
</evidence>
<dbReference type="InterPro" id="IPR010435">
    <property type="entry name" value="C5a/SBT2-like_Fn3"/>
</dbReference>
<dbReference type="GO" id="GO:0016020">
    <property type="term" value="C:membrane"/>
    <property type="evidence" value="ECO:0007669"/>
    <property type="project" value="InterPro"/>
</dbReference>